<proteinExistence type="predicted"/>
<sequence length="585" mass="69863">MRILIEEHQYQAEQIKDVLHGIDAMQDIDGNVSINYVGYYYNTQLNDCVFILPKVLLEDTPEGERVFGKYAPENIVNLNQNNPLSQHEKDFIYEFSVWIYRTIEVYNNTTRNGIVYHQKIACLGKSNRQINNTFLDILLALIDFNKHNQDFIFFILKNIHSGYNRIHWSKTISTTRAIVCKNSPVYTNPVNRKKQINFDEELLIIFYSILNYISERYGFINHINCNFQLIKGHRFNTYLDGLGKTRLLQIKYKYFSDKALYLWQLCYDFFDNAKRMNIQKERKEYLLVKNFNIVFEAIIDELLGEKNIPAGLKEQADGKRIDHLYTYQNLITSKNQEPVYYIGDSKYYKLGHAIGKESVYKQFTYARNIIQWNLNLFMNNDKDDEELQYDKRNFGNVPKLRDDLTEGYNIIPNFFISAKMAENLSFSDQVSSTDREHKCFNTQHFNNRLFDRDTLLIFHYDVNFLYVVSLYARHNEHQKFSWKNRVRKMFRDEIQKMLDERYEFYRLTPKEDTQVEEFVNRHFRMLIGKIFSPSKDNDYLILALEKNNSDEKLKEVIIEAAKEKFHIEEFALSTNGRNKYNKKTL</sequence>
<organism evidence="1 2">
    <name type="scientific">Segatella copri</name>
    <dbReference type="NCBI Taxonomy" id="165179"/>
    <lineage>
        <taxon>Bacteria</taxon>
        <taxon>Pseudomonadati</taxon>
        <taxon>Bacteroidota</taxon>
        <taxon>Bacteroidia</taxon>
        <taxon>Bacteroidales</taxon>
        <taxon>Prevotellaceae</taxon>
        <taxon>Segatella</taxon>
    </lineage>
</organism>
<gene>
    <name evidence="1" type="ORF">F7D57_05020</name>
</gene>
<comment type="caution">
    <text evidence="1">The sequence shown here is derived from an EMBL/GenBank/DDBJ whole genome shotgun (WGS) entry which is preliminary data.</text>
</comment>
<keyword evidence="1" id="KW-0255">Endonuclease</keyword>
<accession>A0AA91A1E3</accession>
<dbReference type="AlphaFoldDB" id="A0AA91A1E3"/>
<dbReference type="RefSeq" id="WP_153096580.1">
    <property type="nucleotide sequence ID" value="NZ_VZBP01000059.1"/>
</dbReference>
<evidence type="ECO:0000313" key="2">
    <source>
        <dbReference type="Proteomes" id="UP000405805"/>
    </source>
</evidence>
<name>A0AA91A1E3_9BACT</name>
<dbReference type="GO" id="GO:0004519">
    <property type="term" value="F:endonuclease activity"/>
    <property type="evidence" value="ECO:0007669"/>
    <property type="project" value="UniProtKB-KW"/>
</dbReference>
<protein>
    <submittedName>
        <fullName evidence="1">LlaJI family restriction endonuclease</fullName>
    </submittedName>
</protein>
<evidence type="ECO:0000313" key="1">
    <source>
        <dbReference type="EMBL" id="MQO09095.1"/>
    </source>
</evidence>
<dbReference type="Proteomes" id="UP000405805">
    <property type="component" value="Unassembled WGS sequence"/>
</dbReference>
<keyword evidence="1" id="KW-0540">Nuclease</keyword>
<keyword evidence="1" id="KW-0378">Hydrolase</keyword>
<dbReference type="EMBL" id="VZBP01000059">
    <property type="protein sequence ID" value="MQO09095.1"/>
    <property type="molecule type" value="Genomic_DNA"/>
</dbReference>
<reference evidence="2" key="1">
    <citation type="submission" date="2019-09" db="EMBL/GenBank/DDBJ databases">
        <title>Distinct polysaccharide growth profiles of human intestinal Prevotella copri isolates.</title>
        <authorList>
            <person name="Fehlner-Peach H."/>
            <person name="Magnabosco C."/>
            <person name="Raghavan V."/>
            <person name="Scher J.U."/>
            <person name="Tett A."/>
            <person name="Cox L.M."/>
            <person name="Gottsegen C."/>
            <person name="Watters A."/>
            <person name="Wiltshire- Gordon J.D."/>
            <person name="Segata N."/>
            <person name="Bonneau R."/>
            <person name="Littman D.R."/>
        </authorList>
    </citation>
    <scope>NUCLEOTIDE SEQUENCE [LARGE SCALE GENOMIC DNA]</scope>
    <source>
        <strain evidence="2">iA624</strain>
    </source>
</reference>